<reference evidence="1 2" key="1">
    <citation type="submission" date="2019-11" db="EMBL/GenBank/DDBJ databases">
        <authorList>
            <person name="He Y."/>
        </authorList>
    </citation>
    <scope>NUCLEOTIDE SEQUENCE [LARGE SCALE GENOMIC DNA]</scope>
    <source>
        <strain evidence="1 2">SCSIO 58843</strain>
    </source>
</reference>
<organism evidence="1 2">
    <name type="scientific">Actinomarinicola tropica</name>
    <dbReference type="NCBI Taxonomy" id="2789776"/>
    <lineage>
        <taxon>Bacteria</taxon>
        <taxon>Bacillati</taxon>
        <taxon>Actinomycetota</taxon>
        <taxon>Acidimicrobiia</taxon>
        <taxon>Acidimicrobiales</taxon>
        <taxon>Iamiaceae</taxon>
        <taxon>Actinomarinicola</taxon>
    </lineage>
</organism>
<name>A0A5Q2RCL5_9ACTN</name>
<evidence type="ECO:0000313" key="2">
    <source>
        <dbReference type="Proteomes" id="UP000334019"/>
    </source>
</evidence>
<keyword evidence="2" id="KW-1185">Reference proteome</keyword>
<dbReference type="Proteomes" id="UP000334019">
    <property type="component" value="Chromosome"/>
</dbReference>
<proteinExistence type="predicted"/>
<sequence>MASSPFAVLDRTIPRRIIFGLLLLGATAAMVAVSIDSTRSTRAAPDRDPAIEALIPTSGADVLRQSEVGVDLADGYAATLAVNGTPIPDDQITGGGAGIPSLGRYVFAPGPDKVLESLRSGTNCVTVEFWKARTPNETAVYSWCFEAA</sequence>
<dbReference type="KEGG" id="atq:GH723_05625"/>
<evidence type="ECO:0000313" key="1">
    <source>
        <dbReference type="EMBL" id="QGG94629.1"/>
    </source>
</evidence>
<protein>
    <submittedName>
        <fullName evidence="1">Uncharacterized protein</fullName>
    </submittedName>
</protein>
<dbReference type="RefSeq" id="WP_153758735.1">
    <property type="nucleotide sequence ID" value="NZ_CP045851.1"/>
</dbReference>
<gene>
    <name evidence="1" type="ORF">GH723_05625</name>
</gene>
<dbReference type="AlphaFoldDB" id="A0A5Q2RCL5"/>
<dbReference type="EMBL" id="CP045851">
    <property type="protein sequence ID" value="QGG94629.1"/>
    <property type="molecule type" value="Genomic_DNA"/>
</dbReference>
<accession>A0A5Q2RCL5</accession>